<dbReference type="eggNOG" id="COG1670">
    <property type="taxonomic scope" value="Bacteria"/>
</dbReference>
<dbReference type="PANTHER" id="PTHR43415:SF3">
    <property type="entry name" value="GNAT-FAMILY ACETYLTRANSFERASE"/>
    <property type="match status" value="1"/>
</dbReference>
<dbReference type="GO" id="GO:0016747">
    <property type="term" value="F:acyltransferase activity, transferring groups other than amino-acyl groups"/>
    <property type="evidence" value="ECO:0007669"/>
    <property type="project" value="InterPro"/>
</dbReference>
<dbReference type="EMBL" id="JOTN01000007">
    <property type="protein sequence ID" value="KEK19447.1"/>
    <property type="molecule type" value="Genomic_DNA"/>
</dbReference>
<dbReference type="Gene3D" id="3.40.630.30">
    <property type="match status" value="1"/>
</dbReference>
<dbReference type="InterPro" id="IPR017255">
    <property type="entry name" value="AcTrfase_GNAT_prd"/>
</dbReference>
<dbReference type="Pfam" id="PF00583">
    <property type="entry name" value="Acetyltransf_1"/>
    <property type="match status" value="1"/>
</dbReference>
<keyword evidence="2" id="KW-0808">Transferase</keyword>
<accession>A0A073JZ47</accession>
<dbReference type="InterPro" id="IPR000182">
    <property type="entry name" value="GNAT_dom"/>
</dbReference>
<dbReference type="PIRSF" id="PIRSF037663">
    <property type="entry name" value="Acetyltransf_GNAT_prd"/>
    <property type="match status" value="1"/>
</dbReference>
<dbReference type="SUPFAM" id="SSF55729">
    <property type="entry name" value="Acyl-CoA N-acyltransferases (Nat)"/>
    <property type="match status" value="1"/>
</dbReference>
<dbReference type="PANTHER" id="PTHR43415">
    <property type="entry name" value="SPERMIDINE N(1)-ACETYLTRANSFERASE"/>
    <property type="match status" value="1"/>
</dbReference>
<keyword evidence="3" id="KW-1185">Reference proteome</keyword>
<protein>
    <submittedName>
        <fullName evidence="2">GCN5 family acetyltransferase</fullName>
    </submittedName>
</protein>
<dbReference type="OrthoDB" id="9773249at2"/>
<dbReference type="Proteomes" id="UP000027822">
    <property type="component" value="Unassembled WGS sequence"/>
</dbReference>
<dbReference type="PROSITE" id="PS51186">
    <property type="entry name" value="GNAT"/>
    <property type="match status" value="1"/>
</dbReference>
<reference evidence="2 3" key="1">
    <citation type="submission" date="2014-06" db="EMBL/GenBank/DDBJ databases">
        <title>Draft genome sequence of Bacillus manliponensis JCM 15802 (MCCC 1A00708).</title>
        <authorList>
            <person name="Lai Q."/>
            <person name="Liu Y."/>
            <person name="Shao Z."/>
        </authorList>
    </citation>
    <scope>NUCLEOTIDE SEQUENCE [LARGE SCALE GENOMIC DNA]</scope>
    <source>
        <strain evidence="2 3">JCM 15802</strain>
    </source>
</reference>
<sequence>MIREITEQDAATFLTLCQAIDGETDFMLFERNERKLTIEKQITIIQTFLSSPNSSIFVAEKDNELVGYILARGGTVQRNKHSVYLAIGILQDYAGQGIGKQLFHTVEEWAREHEILRLELKVMAHNERAISLYKKCGFNVEGEAVHGVIVNGEPKNEYYMAKLL</sequence>
<dbReference type="CDD" id="cd04301">
    <property type="entry name" value="NAT_SF"/>
    <property type="match status" value="1"/>
</dbReference>
<dbReference type="STRING" id="574376.BAMA_21885"/>
<evidence type="ECO:0000313" key="2">
    <source>
        <dbReference type="EMBL" id="KEK19447.1"/>
    </source>
</evidence>
<evidence type="ECO:0000259" key="1">
    <source>
        <dbReference type="PROSITE" id="PS51186"/>
    </source>
</evidence>
<gene>
    <name evidence="2" type="ORF">BAMA_21885</name>
</gene>
<name>A0A073JZ47_9BACI</name>
<comment type="caution">
    <text evidence="2">The sequence shown here is derived from an EMBL/GenBank/DDBJ whole genome shotgun (WGS) entry which is preliminary data.</text>
</comment>
<dbReference type="RefSeq" id="WP_034638747.1">
    <property type="nucleotide sequence ID" value="NZ_CBCSJC010000005.1"/>
</dbReference>
<proteinExistence type="predicted"/>
<feature type="domain" description="N-acetyltransferase" evidence="1">
    <location>
        <begin position="1"/>
        <end position="164"/>
    </location>
</feature>
<evidence type="ECO:0000313" key="3">
    <source>
        <dbReference type="Proteomes" id="UP000027822"/>
    </source>
</evidence>
<dbReference type="InterPro" id="IPR016181">
    <property type="entry name" value="Acyl_CoA_acyltransferase"/>
</dbReference>
<dbReference type="AlphaFoldDB" id="A0A073JZ47"/>
<organism evidence="2 3">
    <name type="scientific">Bacillus manliponensis</name>
    <dbReference type="NCBI Taxonomy" id="574376"/>
    <lineage>
        <taxon>Bacteria</taxon>
        <taxon>Bacillati</taxon>
        <taxon>Bacillota</taxon>
        <taxon>Bacilli</taxon>
        <taxon>Bacillales</taxon>
        <taxon>Bacillaceae</taxon>
        <taxon>Bacillus</taxon>
        <taxon>Bacillus cereus group</taxon>
    </lineage>
</organism>